<protein>
    <submittedName>
        <fullName evidence="11">Voltage-gated potassium channel</fullName>
    </submittedName>
</protein>
<keyword evidence="2" id="KW-0813">Transport</keyword>
<dbReference type="PANTHER" id="PTHR11537:SF254">
    <property type="entry name" value="POTASSIUM VOLTAGE-GATED CHANNEL PROTEIN SHAB"/>
    <property type="match status" value="1"/>
</dbReference>
<dbReference type="Gene3D" id="1.10.287.70">
    <property type="match status" value="1"/>
</dbReference>
<keyword evidence="12" id="KW-1185">Reference proteome</keyword>
<proteinExistence type="predicted"/>
<evidence type="ECO:0000259" key="10">
    <source>
        <dbReference type="Pfam" id="PF07885"/>
    </source>
</evidence>
<comment type="caution">
    <text evidence="11">The sequence shown here is derived from an EMBL/GenBank/DDBJ whole genome shotgun (WGS) entry which is preliminary data.</text>
</comment>
<sequence length="119" mass="13166">MLKYVDSIKELLALYALLLVAGAGAYAAFEHKPFLDALWWACVTATTVGYGDIYPATTGGRVVAVVLMHVTLLFILPLLIGNICSRCVKDQNEFSHAEQEELKAALRRLEDKLDRAERA</sequence>
<dbReference type="GO" id="GO:0034220">
    <property type="term" value="P:monoatomic ion transmembrane transport"/>
    <property type="evidence" value="ECO:0007669"/>
    <property type="project" value="UniProtKB-KW"/>
</dbReference>
<evidence type="ECO:0000256" key="4">
    <source>
        <dbReference type="ARBA" id="ARBA00022989"/>
    </source>
</evidence>
<keyword evidence="3 9" id="KW-0812">Transmembrane</keyword>
<evidence type="ECO:0000256" key="8">
    <source>
        <dbReference type="SAM" id="Coils"/>
    </source>
</evidence>
<keyword evidence="8" id="KW-0175">Coiled coil</keyword>
<dbReference type="Pfam" id="PF07885">
    <property type="entry name" value="Ion_trans_2"/>
    <property type="match status" value="1"/>
</dbReference>
<evidence type="ECO:0000256" key="1">
    <source>
        <dbReference type="ARBA" id="ARBA00004141"/>
    </source>
</evidence>
<dbReference type="Proteomes" id="UP001262754">
    <property type="component" value="Unassembled WGS sequence"/>
</dbReference>
<keyword evidence="7 11" id="KW-0407">Ion channel</keyword>
<feature type="coiled-coil region" evidence="8">
    <location>
        <begin position="92"/>
        <end position="119"/>
    </location>
</feature>
<keyword evidence="5" id="KW-0406">Ion transport</keyword>
<dbReference type="SUPFAM" id="SSF81324">
    <property type="entry name" value="Voltage-gated potassium channels"/>
    <property type="match status" value="1"/>
</dbReference>
<dbReference type="InterPro" id="IPR028325">
    <property type="entry name" value="VG_K_chnl"/>
</dbReference>
<feature type="domain" description="Potassium channel" evidence="10">
    <location>
        <begin position="17"/>
        <end position="78"/>
    </location>
</feature>
<dbReference type="RefSeq" id="WP_056757166.1">
    <property type="nucleotide sequence ID" value="NZ_BMLD01000022.1"/>
</dbReference>
<dbReference type="PANTHER" id="PTHR11537">
    <property type="entry name" value="VOLTAGE-GATED POTASSIUM CHANNEL"/>
    <property type="match status" value="1"/>
</dbReference>
<comment type="subcellular location">
    <subcellularLocation>
        <location evidence="1">Membrane</location>
        <topology evidence="1">Multi-pass membrane protein</topology>
    </subcellularLocation>
</comment>
<reference evidence="11 12" key="1">
    <citation type="submission" date="2023-07" db="EMBL/GenBank/DDBJ databases">
        <title>Sorghum-associated microbial communities from plants grown in Nebraska, USA.</title>
        <authorList>
            <person name="Schachtman D."/>
        </authorList>
    </citation>
    <scope>NUCLEOTIDE SEQUENCE [LARGE SCALE GENOMIC DNA]</scope>
    <source>
        <strain evidence="11 12">DS2154</strain>
    </source>
</reference>
<evidence type="ECO:0000256" key="5">
    <source>
        <dbReference type="ARBA" id="ARBA00023065"/>
    </source>
</evidence>
<evidence type="ECO:0000313" key="12">
    <source>
        <dbReference type="Proteomes" id="UP001262754"/>
    </source>
</evidence>
<keyword evidence="4 9" id="KW-1133">Transmembrane helix</keyword>
<dbReference type="InterPro" id="IPR013099">
    <property type="entry name" value="K_chnl_dom"/>
</dbReference>
<keyword evidence="6 9" id="KW-0472">Membrane</keyword>
<evidence type="ECO:0000313" key="11">
    <source>
        <dbReference type="EMBL" id="MDR6531723.1"/>
    </source>
</evidence>
<accession>A0ABU1MZW0</accession>
<evidence type="ECO:0000256" key="3">
    <source>
        <dbReference type="ARBA" id="ARBA00022692"/>
    </source>
</evidence>
<gene>
    <name evidence="11" type="ORF">J2800_002470</name>
</gene>
<evidence type="ECO:0000256" key="6">
    <source>
        <dbReference type="ARBA" id="ARBA00023136"/>
    </source>
</evidence>
<organism evidence="11 12">
    <name type="scientific">Caulobacter rhizosphaerae</name>
    <dbReference type="NCBI Taxonomy" id="2010972"/>
    <lineage>
        <taxon>Bacteria</taxon>
        <taxon>Pseudomonadati</taxon>
        <taxon>Pseudomonadota</taxon>
        <taxon>Alphaproteobacteria</taxon>
        <taxon>Caulobacterales</taxon>
        <taxon>Caulobacteraceae</taxon>
        <taxon>Caulobacter</taxon>
    </lineage>
</organism>
<evidence type="ECO:0000256" key="9">
    <source>
        <dbReference type="SAM" id="Phobius"/>
    </source>
</evidence>
<dbReference type="EMBL" id="JAVDRL010000006">
    <property type="protein sequence ID" value="MDR6531723.1"/>
    <property type="molecule type" value="Genomic_DNA"/>
</dbReference>
<name>A0ABU1MZW0_9CAUL</name>
<evidence type="ECO:0000256" key="7">
    <source>
        <dbReference type="ARBA" id="ARBA00023303"/>
    </source>
</evidence>
<feature type="transmembrane region" description="Helical" evidence="9">
    <location>
        <begin position="62"/>
        <end position="80"/>
    </location>
</feature>
<evidence type="ECO:0000256" key="2">
    <source>
        <dbReference type="ARBA" id="ARBA00022448"/>
    </source>
</evidence>